<feature type="domain" description="RecBCD enzyme subunit RecD N-terminal" evidence="1">
    <location>
        <begin position="12"/>
        <end position="112"/>
    </location>
</feature>
<dbReference type="EMBL" id="UGJR01000002">
    <property type="protein sequence ID" value="STR44149.1"/>
    <property type="molecule type" value="Genomic_DNA"/>
</dbReference>
<accession>A0A7H4M6X3</accession>
<organism evidence="2 3">
    <name type="scientific">Klebsiella michiganensis</name>
    <dbReference type="NCBI Taxonomy" id="1134687"/>
    <lineage>
        <taxon>Bacteria</taxon>
        <taxon>Pseudomonadati</taxon>
        <taxon>Pseudomonadota</taxon>
        <taxon>Gammaproteobacteria</taxon>
        <taxon>Enterobacterales</taxon>
        <taxon>Enterobacteriaceae</taxon>
        <taxon>Klebsiella/Raoultella group</taxon>
        <taxon>Klebsiella</taxon>
    </lineage>
</organism>
<evidence type="ECO:0000259" key="1">
    <source>
        <dbReference type="Pfam" id="PF21185"/>
    </source>
</evidence>
<evidence type="ECO:0000313" key="2">
    <source>
        <dbReference type="EMBL" id="STR44149.1"/>
    </source>
</evidence>
<dbReference type="Gene3D" id="1.10.10.1020">
    <property type="entry name" value="RecBCD complex, subunit RecD, N-terminal domain"/>
    <property type="match status" value="1"/>
</dbReference>
<dbReference type="InterPro" id="IPR027417">
    <property type="entry name" value="P-loop_NTPase"/>
</dbReference>
<dbReference type="InterPro" id="IPR041851">
    <property type="entry name" value="RecD_N_sf"/>
</dbReference>
<name>A0A7H4M6X3_9ENTR</name>
<dbReference type="Pfam" id="PF21185">
    <property type="entry name" value="RecD_N"/>
    <property type="match status" value="1"/>
</dbReference>
<dbReference type="Proteomes" id="UP000255050">
    <property type="component" value="Unassembled WGS sequence"/>
</dbReference>
<sequence>MTMDELLLQAVEQRLLRPLDVQFALMVAQEAHPAVKLTAAILSRDAGEGHVCLPISRLAEDELLSAKAAGLSEQILELTGAPDGWLPLLNDAEAVSGGERPTPMILCGERLYLNRMWRNELTVAPLVSMRPIKVLEVDEARLASTLDALFPPAEETDWQKSGGLRSP</sequence>
<comment type="caution">
    <text evidence="2">The sequence shown here is derived from an EMBL/GenBank/DDBJ whole genome shotgun (WGS) entry which is preliminary data.</text>
</comment>
<proteinExistence type="predicted"/>
<dbReference type="SUPFAM" id="SSF52540">
    <property type="entry name" value="P-loop containing nucleoside triphosphate hydrolases"/>
    <property type="match status" value="1"/>
</dbReference>
<keyword evidence="2" id="KW-0378">Hydrolase</keyword>
<reference evidence="2 3" key="1">
    <citation type="submission" date="2018-06" db="EMBL/GenBank/DDBJ databases">
        <authorList>
            <consortium name="Pathogen Informatics"/>
            <person name="Doyle S."/>
        </authorList>
    </citation>
    <scope>NUCLEOTIDE SEQUENCE [LARGE SCALE GENOMIC DNA]</scope>
    <source>
        <strain evidence="2 3">NCTC11694</strain>
    </source>
</reference>
<protein>
    <submittedName>
        <fullName evidence="2">Exodeoxyribonuclease V subunit alpha</fullName>
        <ecNumber evidence="2">3.1.11.5</ecNumber>
    </submittedName>
</protein>
<dbReference type="AlphaFoldDB" id="A0A7H4M6X3"/>
<dbReference type="InterPro" id="IPR049550">
    <property type="entry name" value="RecD_N"/>
</dbReference>
<gene>
    <name evidence="2" type="primary">recD_1</name>
    <name evidence="2" type="ORF">NCTC11694_05444</name>
</gene>
<evidence type="ECO:0000313" key="3">
    <source>
        <dbReference type="Proteomes" id="UP000255050"/>
    </source>
</evidence>
<dbReference type="GO" id="GO:0008854">
    <property type="term" value="F:exodeoxyribonuclease V activity"/>
    <property type="evidence" value="ECO:0007669"/>
    <property type="project" value="UniProtKB-EC"/>
</dbReference>
<dbReference type="EC" id="3.1.11.5" evidence="2"/>